<name>A0A927CCV3_9BACL</name>
<accession>A0A927CCV3</accession>
<gene>
    <name evidence="2" type="ORF">IDH45_19960</name>
</gene>
<feature type="domain" description="DUF1266" evidence="1">
    <location>
        <begin position="3"/>
        <end position="70"/>
    </location>
</feature>
<evidence type="ECO:0000259" key="1">
    <source>
        <dbReference type="Pfam" id="PF06889"/>
    </source>
</evidence>
<dbReference type="Pfam" id="PF06889">
    <property type="entry name" value="DUF1266"/>
    <property type="match status" value="1"/>
</dbReference>
<evidence type="ECO:0000313" key="3">
    <source>
        <dbReference type="Proteomes" id="UP000639396"/>
    </source>
</evidence>
<dbReference type="EMBL" id="JACXJA010000028">
    <property type="protein sequence ID" value="MBD2864262.1"/>
    <property type="molecule type" value="Genomic_DNA"/>
</dbReference>
<comment type="caution">
    <text evidence="2">The sequence shown here is derived from an EMBL/GenBank/DDBJ whole genome shotgun (WGS) entry which is preliminary data.</text>
</comment>
<dbReference type="AlphaFoldDB" id="A0A927CCV3"/>
<evidence type="ECO:0000313" key="2">
    <source>
        <dbReference type="EMBL" id="MBD2864262.1"/>
    </source>
</evidence>
<organism evidence="2 3">
    <name type="scientific">Paenibacillus oceani</name>
    <dbReference type="NCBI Taxonomy" id="2772510"/>
    <lineage>
        <taxon>Bacteria</taxon>
        <taxon>Bacillati</taxon>
        <taxon>Bacillota</taxon>
        <taxon>Bacilli</taxon>
        <taxon>Bacillales</taxon>
        <taxon>Paenibacillaceae</taxon>
        <taxon>Paenibacillus</taxon>
    </lineage>
</organism>
<proteinExistence type="predicted"/>
<dbReference type="InterPro" id="IPR009677">
    <property type="entry name" value="DUF1266"/>
</dbReference>
<protein>
    <submittedName>
        <fullName evidence="2">DUF1266 domain-containing protein</fullName>
    </submittedName>
</protein>
<dbReference type="Proteomes" id="UP000639396">
    <property type="component" value="Unassembled WGS sequence"/>
</dbReference>
<sequence>MEQDDYWTYLLQITRAAQRSYSGWSEYVNGFAAGVQYVDADLTFDYVSRNRPVLTKLLASPHSPYRQVDWNMVLEKPS</sequence>
<reference evidence="2" key="1">
    <citation type="submission" date="2020-09" db="EMBL/GenBank/DDBJ databases">
        <title>A novel bacterium of genus Paenibacillus, isolated from South China Sea.</title>
        <authorList>
            <person name="Huang H."/>
            <person name="Mo K."/>
            <person name="Hu Y."/>
        </authorList>
    </citation>
    <scope>NUCLEOTIDE SEQUENCE</scope>
    <source>
        <strain evidence="2">IB182363</strain>
    </source>
</reference>
<keyword evidence="3" id="KW-1185">Reference proteome</keyword>